<accession>A0A9Q4GIB3</accession>
<proteinExistence type="predicted"/>
<sequence>MPEFVNREKELELLRELYNSDEPELAVIYGRRRLGKTALVKKSVEERDDVVVFQARQKTSTLQLRQFIDVASDSYPGLTKIREDWEPVLSYLAEQDGIVVLDEFPYLVEQDESLPSVVQALFDHELNGSSATFVLLGSSISMMEEVALLGNSPLYGRPSLKLDIRQLQFGAATEFFADGYSPEEQVFAWGIFGGVPYYLEELSPDRSLGENVRRNILSRHGTLHDEPDYVLRMELKEPTRYFSILEAISAGNTSRNEIANSTGIEYNQLSKYLDRLSRLRLVDRHVPVTEEKERSKRSRYLIRDPFFRFWFRFVYGAGDRYEALGEDAYHEIVEPKLADFVSRSFEELCCTGVRGLYPEYTFTDVGGWWYGEHEIDVVGFTKEGTLVLGECKFQDSKQGYGSFSKLQEHAGELRWTPEGSGERDEEYALFSRSGFKNSVEEAERERDDLRLFTVEDVVSTLNGN</sequence>
<dbReference type="InterPro" id="IPR004256">
    <property type="entry name" value="DUF234"/>
</dbReference>
<feature type="domain" description="ATPase" evidence="1">
    <location>
        <begin position="4"/>
        <end position="202"/>
    </location>
</feature>
<gene>
    <name evidence="3" type="ORF">EGH25_04690</name>
</gene>
<dbReference type="PANTHER" id="PTHR34704:SF1">
    <property type="entry name" value="ATPASE"/>
    <property type="match status" value="1"/>
</dbReference>
<evidence type="ECO:0000313" key="4">
    <source>
        <dbReference type="Proteomes" id="UP001149411"/>
    </source>
</evidence>
<organism evidence="3 4">
    <name type="scientific">Halorutilus salinus</name>
    <dbReference type="NCBI Taxonomy" id="2487751"/>
    <lineage>
        <taxon>Archaea</taxon>
        <taxon>Methanobacteriati</taxon>
        <taxon>Methanobacteriota</taxon>
        <taxon>Stenosarchaea group</taxon>
        <taxon>Halobacteria</taxon>
        <taxon>Halorutilales</taxon>
        <taxon>Halorutilaceae</taxon>
        <taxon>Halorutilus</taxon>
    </lineage>
</organism>
<dbReference type="InterPro" id="IPR027417">
    <property type="entry name" value="P-loop_NTPase"/>
</dbReference>
<evidence type="ECO:0000313" key="3">
    <source>
        <dbReference type="EMBL" id="MCX2818648.1"/>
    </source>
</evidence>
<name>A0A9Q4GIB3_9EURY</name>
<evidence type="ECO:0000259" key="1">
    <source>
        <dbReference type="Pfam" id="PF01637"/>
    </source>
</evidence>
<comment type="caution">
    <text evidence="3">The sequence shown here is derived from an EMBL/GenBank/DDBJ whole genome shotgun (WGS) entry which is preliminary data.</text>
</comment>
<dbReference type="AlphaFoldDB" id="A0A9Q4GIB3"/>
<dbReference type="Gene3D" id="3.40.50.300">
    <property type="entry name" value="P-loop containing nucleotide triphosphate hydrolases"/>
    <property type="match status" value="1"/>
</dbReference>
<dbReference type="EMBL" id="RKLV01000004">
    <property type="protein sequence ID" value="MCX2818648.1"/>
    <property type="molecule type" value="Genomic_DNA"/>
</dbReference>
<dbReference type="GO" id="GO:0005524">
    <property type="term" value="F:ATP binding"/>
    <property type="evidence" value="ECO:0007669"/>
    <property type="project" value="UniProtKB-KW"/>
</dbReference>
<dbReference type="InterPro" id="IPR036388">
    <property type="entry name" value="WH-like_DNA-bd_sf"/>
</dbReference>
<dbReference type="PANTHER" id="PTHR34704">
    <property type="entry name" value="ATPASE"/>
    <property type="match status" value="1"/>
</dbReference>
<dbReference type="Pfam" id="PF01637">
    <property type="entry name" value="ATPase_2"/>
    <property type="match status" value="1"/>
</dbReference>
<dbReference type="Pfam" id="PF03008">
    <property type="entry name" value="DUF234"/>
    <property type="match status" value="1"/>
</dbReference>
<dbReference type="RefSeq" id="WP_266086491.1">
    <property type="nucleotide sequence ID" value="NZ_RKLV01000004.1"/>
</dbReference>
<dbReference type="Gene3D" id="1.10.10.10">
    <property type="entry name" value="Winged helix-like DNA-binding domain superfamily/Winged helix DNA-binding domain"/>
    <property type="match status" value="1"/>
</dbReference>
<keyword evidence="3" id="KW-0067">ATP-binding</keyword>
<feature type="domain" description="DUF234" evidence="2">
    <location>
        <begin position="310"/>
        <end position="397"/>
    </location>
</feature>
<keyword evidence="4" id="KW-1185">Reference proteome</keyword>
<reference evidence="3" key="1">
    <citation type="submission" date="2022-09" db="EMBL/GenBank/DDBJ databases">
        <title>Haloadaptaus new haloarchaeum isolated from saline soil.</title>
        <authorList>
            <person name="Duran-Viseras A."/>
            <person name="Sanchez-Porro C."/>
            <person name="Ventosa A."/>
        </authorList>
    </citation>
    <scope>NUCLEOTIDE SEQUENCE</scope>
    <source>
        <strain evidence="3">F3-133</strain>
    </source>
</reference>
<dbReference type="SUPFAM" id="SSF52540">
    <property type="entry name" value="P-loop containing nucleoside triphosphate hydrolases"/>
    <property type="match status" value="1"/>
</dbReference>
<dbReference type="InterPro" id="IPR011579">
    <property type="entry name" value="ATPase_dom"/>
</dbReference>
<keyword evidence="3" id="KW-0547">Nucleotide-binding</keyword>
<evidence type="ECO:0000259" key="2">
    <source>
        <dbReference type="Pfam" id="PF03008"/>
    </source>
</evidence>
<dbReference type="SUPFAM" id="SSF46785">
    <property type="entry name" value="Winged helix' DNA-binding domain"/>
    <property type="match status" value="1"/>
</dbReference>
<protein>
    <submittedName>
        <fullName evidence="3">ATP-binding protein</fullName>
    </submittedName>
</protein>
<dbReference type="Proteomes" id="UP001149411">
    <property type="component" value="Unassembled WGS sequence"/>
</dbReference>
<dbReference type="InterPro" id="IPR036390">
    <property type="entry name" value="WH_DNA-bd_sf"/>
</dbReference>